<keyword evidence="2" id="KW-0560">Oxidoreductase</keyword>
<dbReference type="PROSITE" id="PS51387">
    <property type="entry name" value="FAD_PCMH"/>
    <property type="match status" value="1"/>
</dbReference>
<dbReference type="Proteomes" id="UP001445335">
    <property type="component" value="Unassembled WGS sequence"/>
</dbReference>
<evidence type="ECO:0000256" key="3">
    <source>
        <dbReference type="SAM" id="MobiDB-lite"/>
    </source>
</evidence>
<evidence type="ECO:0000313" key="6">
    <source>
        <dbReference type="Proteomes" id="UP001445335"/>
    </source>
</evidence>
<dbReference type="Gene3D" id="3.30.465.10">
    <property type="match status" value="1"/>
</dbReference>
<keyword evidence="6" id="KW-1185">Reference proteome</keyword>
<dbReference type="GO" id="GO:0003677">
    <property type="term" value="F:DNA binding"/>
    <property type="evidence" value="ECO:0007669"/>
    <property type="project" value="InterPro"/>
</dbReference>
<dbReference type="PANTHER" id="PTHR43762:SF5">
    <property type="entry name" value="FAD-BINDING PCMH-TYPE DOMAIN-CONTAINING PROTEIN"/>
    <property type="match status" value="1"/>
</dbReference>
<dbReference type="EMBL" id="JALJOU010000018">
    <property type="protein sequence ID" value="KAK9838533.1"/>
    <property type="molecule type" value="Genomic_DNA"/>
</dbReference>
<dbReference type="PANTHER" id="PTHR43762">
    <property type="entry name" value="L-GULONOLACTONE OXIDASE"/>
    <property type="match status" value="1"/>
</dbReference>
<dbReference type="AlphaFoldDB" id="A0AAW1RYW5"/>
<dbReference type="GO" id="GO:0071949">
    <property type="term" value="F:FAD binding"/>
    <property type="evidence" value="ECO:0007669"/>
    <property type="project" value="InterPro"/>
</dbReference>
<gene>
    <name evidence="5" type="ORF">WJX81_005953</name>
</gene>
<name>A0AAW1RYW5_9CHLO</name>
<proteinExistence type="predicted"/>
<dbReference type="Pfam" id="PF01565">
    <property type="entry name" value="FAD_binding_4"/>
    <property type="match status" value="1"/>
</dbReference>
<feature type="region of interest" description="Disordered" evidence="3">
    <location>
        <begin position="1"/>
        <end position="85"/>
    </location>
</feature>
<evidence type="ECO:0000259" key="4">
    <source>
        <dbReference type="PROSITE" id="PS51387"/>
    </source>
</evidence>
<dbReference type="Gene3D" id="3.30.70.2520">
    <property type="match status" value="1"/>
</dbReference>
<evidence type="ECO:0000256" key="2">
    <source>
        <dbReference type="ARBA" id="ARBA00023002"/>
    </source>
</evidence>
<organism evidence="5 6">
    <name type="scientific">Elliptochloris bilobata</name>
    <dbReference type="NCBI Taxonomy" id="381761"/>
    <lineage>
        <taxon>Eukaryota</taxon>
        <taxon>Viridiplantae</taxon>
        <taxon>Chlorophyta</taxon>
        <taxon>core chlorophytes</taxon>
        <taxon>Trebouxiophyceae</taxon>
        <taxon>Trebouxiophyceae incertae sedis</taxon>
        <taxon>Elliptochloris clade</taxon>
        <taxon>Elliptochloris</taxon>
    </lineage>
</organism>
<dbReference type="Pfam" id="PF07460">
    <property type="entry name" value="NUMOD3"/>
    <property type="match status" value="1"/>
</dbReference>
<accession>A0AAW1RYW5</accession>
<protein>
    <recommendedName>
        <fullName evidence="4">FAD-binding PCMH-type domain-containing protein</fullName>
    </recommendedName>
</protein>
<evidence type="ECO:0000313" key="5">
    <source>
        <dbReference type="EMBL" id="KAK9838533.1"/>
    </source>
</evidence>
<dbReference type="GO" id="GO:0016020">
    <property type="term" value="C:membrane"/>
    <property type="evidence" value="ECO:0007669"/>
    <property type="project" value="InterPro"/>
</dbReference>
<reference evidence="5 6" key="1">
    <citation type="journal article" date="2024" name="Nat. Commun.">
        <title>Phylogenomics reveals the evolutionary origins of lichenization in chlorophyte algae.</title>
        <authorList>
            <person name="Puginier C."/>
            <person name="Libourel C."/>
            <person name="Otte J."/>
            <person name="Skaloud P."/>
            <person name="Haon M."/>
            <person name="Grisel S."/>
            <person name="Petersen M."/>
            <person name="Berrin J.G."/>
            <person name="Delaux P.M."/>
            <person name="Dal Grande F."/>
            <person name="Keller J."/>
        </authorList>
    </citation>
    <scope>NUCLEOTIDE SEQUENCE [LARGE SCALE GENOMIC DNA]</scope>
    <source>
        <strain evidence="5 6">SAG 245.80</strain>
    </source>
</reference>
<feature type="domain" description="FAD-binding PCMH-type" evidence="4">
    <location>
        <begin position="358"/>
        <end position="543"/>
    </location>
</feature>
<feature type="region of interest" description="Disordered" evidence="3">
    <location>
        <begin position="121"/>
        <end position="165"/>
    </location>
</feature>
<evidence type="ECO:0000256" key="1">
    <source>
        <dbReference type="ARBA" id="ARBA00005147"/>
    </source>
</evidence>
<dbReference type="InterPro" id="IPR016166">
    <property type="entry name" value="FAD-bd_PCMH"/>
</dbReference>
<feature type="compositionally biased region" description="Low complexity" evidence="3">
    <location>
        <begin position="34"/>
        <end position="57"/>
    </location>
</feature>
<dbReference type="GO" id="GO:0003885">
    <property type="term" value="F:D-arabinono-1,4-lactone oxidase activity"/>
    <property type="evidence" value="ECO:0007669"/>
    <property type="project" value="InterPro"/>
</dbReference>
<comment type="pathway">
    <text evidence="1">Cofactor biosynthesis; L-ascorbate biosynthesis.</text>
</comment>
<sequence length="876" mass="92690">MHAEPNLPLGSEAGSPTEDLPSGEGGAEGLLVTEAGPGLGSEPGSPAPASGKAGAEGLSEAEQLRRQRISRANRGRTPWNVGRPHSAELRKKIAERTFAAMQRPEVRAKLEQAAIRKQAAHRAKAVERSPVVRAARRPKRAPGDAAAEGGSEAGGWRRRRARAAAPDASRLDWADQDYRTSVLAGLPMLAAQAQDGCVCAPGAAHAAAGHAQAFVDELGSGRNDLARIRWKQAAPREMNLWLASLGQDCDAELAERAALAAAAAVIGAQAALVGKLHAARRLAAKLEAAREQLAEQAALAGGSAEGRMRLSHAALEADVLLERARGQGRSSMRVLKLPAAALCLAALLRTSCAGTCRQGPASATRFCALPNRLGNFQGNYDWWQQQFCAGNDSSAINIVTTELRDTLALILNPTYPVDAPPGFPIRVDEAARTVTVAAGVPQRIFLDYLAAYKTAKAPLGYSIPASPWYIDQTVGGAVATGTHGSSLRFGSLSSQVTRIEIALANGTLASVTAVSHPHLWQALQVSVGRLGVITELDFEIVPQQMLTRTVVSQTIDEAVHSITAVSAAYAAALAANASASEIQAIIAPLDMTQLFWFVPIGEVSRVTLAPVAPQVSVASLSVGRRLHVTGAPADAPAPGVFEQTPSTPLAAFPGMAADPLAWTAVYASWLHSYLPNATLTTRDAVLSINDFANRQTSDEEPYDQYEVSVPLQSVGACLKQVAATVAAQDLAGGFVVPPLLRFVSAEGAYLSNAHGGPRMFFNIEDHLKDNTGHVNARFQEVMRIFRQDCGARLHWGKAGWPQWGACFDGAHEYPDSWCHFGCAVQELDPEGRFSGLSGVWAWRATRQGLDVPLELCCTPEGFSAECTCAQRLGCAA</sequence>
<dbReference type="InterPro" id="IPR016169">
    <property type="entry name" value="FAD-bd_PCMH_sub2"/>
</dbReference>
<dbReference type="Pfam" id="PF04030">
    <property type="entry name" value="ALO"/>
    <property type="match status" value="1"/>
</dbReference>
<dbReference type="SUPFAM" id="SSF56176">
    <property type="entry name" value="FAD-binding/transporter-associated domain-like"/>
    <property type="match status" value="1"/>
</dbReference>
<dbReference type="InterPro" id="IPR006094">
    <property type="entry name" value="Oxid_FAD_bind_N"/>
</dbReference>
<comment type="caution">
    <text evidence="5">The sequence shown here is derived from an EMBL/GenBank/DDBJ whole genome shotgun (WGS) entry which is preliminary data.</text>
</comment>
<dbReference type="InterPro" id="IPR010031">
    <property type="entry name" value="FAD_lactone_oxidase-like"/>
</dbReference>
<dbReference type="InterPro" id="IPR007173">
    <property type="entry name" value="ALO_C"/>
</dbReference>
<dbReference type="InterPro" id="IPR003611">
    <property type="entry name" value="NUMOD3"/>
</dbReference>
<dbReference type="InterPro" id="IPR036318">
    <property type="entry name" value="FAD-bd_PCMH-like_sf"/>
</dbReference>